<accession>A0AAV9PW08</accession>
<keyword evidence="2" id="KW-1185">Reference proteome</keyword>
<protein>
    <recommendedName>
        <fullName evidence="3">Monooxygenase</fullName>
    </recommendedName>
</protein>
<evidence type="ECO:0000313" key="1">
    <source>
        <dbReference type="EMBL" id="KAK5529092.1"/>
    </source>
</evidence>
<proteinExistence type="predicted"/>
<comment type="caution">
    <text evidence="1">The sequence shown here is derived from an EMBL/GenBank/DDBJ whole genome shotgun (WGS) entry which is preliminary data.</text>
</comment>
<gene>
    <name evidence="1" type="ORF">LTR25_009829</name>
</gene>
<dbReference type="Proteomes" id="UP001345827">
    <property type="component" value="Unassembled WGS sequence"/>
</dbReference>
<dbReference type="EMBL" id="JAXLQG010000023">
    <property type="protein sequence ID" value="KAK5529092.1"/>
    <property type="molecule type" value="Genomic_DNA"/>
</dbReference>
<dbReference type="Gene3D" id="3.30.70.100">
    <property type="match status" value="1"/>
</dbReference>
<reference evidence="1 2" key="1">
    <citation type="submission" date="2023-06" db="EMBL/GenBank/DDBJ databases">
        <title>Black Yeasts Isolated from many extreme environments.</title>
        <authorList>
            <person name="Coleine C."/>
            <person name="Stajich J.E."/>
            <person name="Selbmann L."/>
        </authorList>
    </citation>
    <scope>NUCLEOTIDE SEQUENCE [LARGE SCALE GENOMIC DNA]</scope>
    <source>
        <strain evidence="1 2">CCFEE 5887</strain>
    </source>
</reference>
<evidence type="ECO:0008006" key="3">
    <source>
        <dbReference type="Google" id="ProtNLM"/>
    </source>
</evidence>
<organism evidence="1 2">
    <name type="scientific">Vermiconidia calcicola</name>
    <dbReference type="NCBI Taxonomy" id="1690605"/>
    <lineage>
        <taxon>Eukaryota</taxon>
        <taxon>Fungi</taxon>
        <taxon>Dikarya</taxon>
        <taxon>Ascomycota</taxon>
        <taxon>Pezizomycotina</taxon>
        <taxon>Dothideomycetes</taxon>
        <taxon>Dothideomycetidae</taxon>
        <taxon>Mycosphaerellales</taxon>
        <taxon>Extremaceae</taxon>
        <taxon>Vermiconidia</taxon>
    </lineage>
</organism>
<dbReference type="AlphaFoldDB" id="A0AAV9PW08"/>
<name>A0AAV9PW08_9PEZI</name>
<evidence type="ECO:0000313" key="2">
    <source>
        <dbReference type="Proteomes" id="UP001345827"/>
    </source>
</evidence>
<sequence>MPLIELATVRLHPSLSSSPSPLPSSFSELWTKCLDIASSASGIPFQLYHSSSPSPSTSTSTSSDAQLFYLLGGWQTADDHIAFLSTPQAVDLAKAIGQFMTVDIVRHMDGDIVSLLGGAEQQINQTGLNDLL</sequence>